<evidence type="ECO:0000313" key="1">
    <source>
        <dbReference type="EMBL" id="MBK1611740.1"/>
    </source>
</evidence>
<dbReference type="RefSeq" id="WP_200152579.1">
    <property type="nucleotide sequence ID" value="NZ_JAEFBZ010000007.1"/>
</dbReference>
<gene>
    <name evidence="1" type="ORF">JCR31_28265</name>
</gene>
<protein>
    <submittedName>
        <fullName evidence="1">Uncharacterized protein</fullName>
    </submittedName>
</protein>
<reference evidence="1 2" key="1">
    <citation type="submission" date="2020-12" db="EMBL/GenBank/DDBJ databases">
        <title>Genome assembly for a thermostable protease producing Bacillus cereus MAKP1 strain isolated from chicken gut.</title>
        <authorList>
            <person name="Malaviya A."/>
        </authorList>
    </citation>
    <scope>NUCLEOTIDE SEQUENCE [LARGE SCALE GENOMIC DNA]</scope>
    <source>
        <strain evidence="1 2">MAKP1</strain>
    </source>
</reference>
<dbReference type="Proteomes" id="UP000613452">
    <property type="component" value="Unassembled WGS sequence"/>
</dbReference>
<organism evidence="1 2">
    <name type="scientific">Bacillus cereus</name>
    <dbReference type="NCBI Taxonomy" id="1396"/>
    <lineage>
        <taxon>Bacteria</taxon>
        <taxon>Bacillati</taxon>
        <taxon>Bacillota</taxon>
        <taxon>Bacilli</taxon>
        <taxon>Bacillales</taxon>
        <taxon>Bacillaceae</taxon>
        <taxon>Bacillus</taxon>
        <taxon>Bacillus cereus group</taxon>
    </lineage>
</organism>
<proteinExistence type="predicted"/>
<dbReference type="AlphaFoldDB" id="A0ABD4LMM1"/>
<name>A0ABD4LMM1_BACCE</name>
<sequence length="64" mass="7897">MERKNFMNDHFSDWTEEEKVYFAKYKLEQLKVREKEPNGVIHVSQDHVRIHQWLIEQALKNINK</sequence>
<accession>A0ABD4LMM1</accession>
<comment type="caution">
    <text evidence="1">The sequence shown here is derived from an EMBL/GenBank/DDBJ whole genome shotgun (WGS) entry which is preliminary data.</text>
</comment>
<evidence type="ECO:0000313" key="2">
    <source>
        <dbReference type="Proteomes" id="UP000613452"/>
    </source>
</evidence>
<dbReference type="EMBL" id="JAEFBZ010000007">
    <property type="protein sequence ID" value="MBK1611740.1"/>
    <property type="molecule type" value="Genomic_DNA"/>
</dbReference>